<dbReference type="SUPFAM" id="SSF68923">
    <property type="entry name" value="PEP carboxykinase N-terminal domain"/>
    <property type="match status" value="1"/>
</dbReference>
<keyword evidence="7" id="KW-0547">Nucleotide-binding</keyword>
<dbReference type="InterPro" id="IPR015994">
    <property type="entry name" value="PEPCK_ATP_CS"/>
</dbReference>
<keyword evidence="8" id="KW-0210">Decarboxylase</keyword>
<dbReference type="HAMAP" id="MF_00453">
    <property type="entry name" value="PEPCK_ATP"/>
    <property type="match status" value="1"/>
</dbReference>
<dbReference type="AlphaFoldDB" id="A0A3B1E0S1"/>
<evidence type="ECO:0000256" key="7">
    <source>
        <dbReference type="ARBA" id="ARBA00022741"/>
    </source>
</evidence>
<organism evidence="13">
    <name type="scientific">hydrothermal vent metagenome</name>
    <dbReference type="NCBI Taxonomy" id="652676"/>
    <lineage>
        <taxon>unclassified sequences</taxon>
        <taxon>metagenomes</taxon>
        <taxon>ecological metagenomes</taxon>
    </lineage>
</organism>
<keyword evidence="13" id="KW-0808">Transferase</keyword>
<dbReference type="SUPFAM" id="SSF53795">
    <property type="entry name" value="PEP carboxykinase-like"/>
    <property type="match status" value="1"/>
</dbReference>
<evidence type="ECO:0000256" key="6">
    <source>
        <dbReference type="ARBA" id="ARBA00022723"/>
    </source>
</evidence>
<dbReference type="EC" id="4.1.1.49" evidence="3"/>
<comment type="similarity">
    <text evidence="2">Belongs to the phosphoenolpyruvate carboxykinase (ATP) family.</text>
</comment>
<keyword evidence="13" id="KW-0670">Pyruvate</keyword>
<keyword evidence="9" id="KW-0067">ATP-binding</keyword>
<dbReference type="PROSITE" id="PS00532">
    <property type="entry name" value="PEPCK_ATP"/>
    <property type="match status" value="1"/>
</dbReference>
<evidence type="ECO:0000256" key="10">
    <source>
        <dbReference type="ARBA" id="ARBA00023211"/>
    </source>
</evidence>
<dbReference type="GO" id="GO:0005829">
    <property type="term" value="C:cytosol"/>
    <property type="evidence" value="ECO:0007669"/>
    <property type="project" value="TreeGrafter"/>
</dbReference>
<dbReference type="GO" id="GO:0006094">
    <property type="term" value="P:gluconeogenesis"/>
    <property type="evidence" value="ECO:0007669"/>
    <property type="project" value="UniProtKB-UniPathway"/>
</dbReference>
<proteinExistence type="inferred from homology"/>
<dbReference type="NCBIfam" id="NF006821">
    <property type="entry name" value="PRK09344.1-3"/>
    <property type="match status" value="1"/>
</dbReference>
<comment type="pathway">
    <text evidence="1">Carbohydrate biosynthesis; gluconeogenesis.</text>
</comment>
<dbReference type="CDD" id="cd00484">
    <property type="entry name" value="PEPCK_ATP"/>
    <property type="match status" value="1"/>
</dbReference>
<dbReference type="PANTHER" id="PTHR30031:SF0">
    <property type="entry name" value="PHOSPHOENOLPYRUVATE CARBOXYKINASE (ATP)"/>
    <property type="match status" value="1"/>
</dbReference>
<evidence type="ECO:0000256" key="11">
    <source>
        <dbReference type="ARBA" id="ARBA00023239"/>
    </source>
</evidence>
<dbReference type="Gene3D" id="2.170.8.10">
    <property type="entry name" value="Phosphoenolpyruvate Carboxykinase, domain 2"/>
    <property type="match status" value="1"/>
</dbReference>
<evidence type="ECO:0000256" key="9">
    <source>
        <dbReference type="ARBA" id="ARBA00022840"/>
    </source>
</evidence>
<dbReference type="InterPro" id="IPR013035">
    <property type="entry name" value="PEP_carboxykinase_C"/>
</dbReference>
<dbReference type="PANTHER" id="PTHR30031">
    <property type="entry name" value="PHOSPHOENOLPYRUVATE CARBOXYKINASE ATP"/>
    <property type="match status" value="1"/>
</dbReference>
<reference evidence="13" key="1">
    <citation type="submission" date="2018-10" db="EMBL/GenBank/DDBJ databases">
        <authorList>
            <person name="Aoki K."/>
        </authorList>
    </citation>
    <scope>NUCLEOTIDE SEQUENCE</scope>
</reference>
<dbReference type="NCBIfam" id="NF006820">
    <property type="entry name" value="PRK09344.1-2"/>
    <property type="match status" value="1"/>
</dbReference>
<sequence length="529" mass="58787">MSDTLNLLKSSLGLENVGNIYHNLDVDTLIDNAVEYEGAKMSSTGALMIDTGIFTGRSPKDKYFVYASPSSEYISWGDVNKCIDKKIYDSMLSSSKKQLSGKDIYVTDVYCGSSLSSRKKIRFITEIAWQAHFIKNMFIVPSETDLENFTPDFTFYNACKTTNTNWKEQGLNSEVFVAFDVEKNEAIIGGTWYAGEMKKGIFSMMNYWLPLDNKMSMHCSANVGKKGDTALFFGLSGTGKTTLSTDQNRALIGDDEHGWDDDGVFNFEGGCYAKVINLDMKSEPEIFTAIRKGAILENVVANELGIVDYTNSSKTENTRVSYPINHIDNIQPNSIAGHPTNIIFLSADAFGVLPPVSKLTKDQSMYYFLSGYTAKIAGTERGIVEPTATFSACFGEAFLPLHPTVYAKLLGEKIQKYNVNVYLVNTGWTGGAYGTGTRMTIKNTRLCINAILDGSIEDTEFDTLPIFNLNIPKFLEGVDSKILNPRNTWSNANDYDQAATKLAIMYQENFKKYLTDDSDFNFTHAGPKI</sequence>
<dbReference type="NCBIfam" id="TIGR00224">
    <property type="entry name" value="pckA"/>
    <property type="match status" value="1"/>
</dbReference>
<dbReference type="EMBL" id="UOYO01000015">
    <property type="protein sequence ID" value="VAY86634.1"/>
    <property type="molecule type" value="Genomic_DNA"/>
</dbReference>
<dbReference type="GO" id="GO:0046872">
    <property type="term" value="F:metal ion binding"/>
    <property type="evidence" value="ECO:0007669"/>
    <property type="project" value="UniProtKB-KW"/>
</dbReference>
<dbReference type="Gene3D" id="3.40.449.10">
    <property type="entry name" value="Phosphoenolpyruvate Carboxykinase, domain 1"/>
    <property type="match status" value="1"/>
</dbReference>
<dbReference type="PIRSF" id="PIRSF006294">
    <property type="entry name" value="PEP_crbxkin"/>
    <property type="match status" value="1"/>
</dbReference>
<dbReference type="InterPro" id="IPR008210">
    <property type="entry name" value="PEP_carboxykinase_N"/>
</dbReference>
<dbReference type="UniPathway" id="UPA00138"/>
<evidence type="ECO:0000256" key="2">
    <source>
        <dbReference type="ARBA" id="ARBA00006052"/>
    </source>
</evidence>
<dbReference type="Pfam" id="PF01293">
    <property type="entry name" value="PEPCK_ATP"/>
    <property type="match status" value="1"/>
</dbReference>
<evidence type="ECO:0000256" key="5">
    <source>
        <dbReference type="ARBA" id="ARBA00022490"/>
    </source>
</evidence>
<name>A0A3B1E0S1_9ZZZZ</name>
<dbReference type="GO" id="GO:0016301">
    <property type="term" value="F:kinase activity"/>
    <property type="evidence" value="ECO:0007669"/>
    <property type="project" value="UniProtKB-KW"/>
</dbReference>
<dbReference type="FunFam" id="3.40.449.10:FF:000001">
    <property type="entry name" value="Phosphoenolpyruvate carboxykinase (ATP)"/>
    <property type="match status" value="1"/>
</dbReference>
<dbReference type="GO" id="GO:0004612">
    <property type="term" value="F:phosphoenolpyruvate carboxykinase (ATP) activity"/>
    <property type="evidence" value="ECO:0007669"/>
    <property type="project" value="UniProtKB-EC"/>
</dbReference>
<evidence type="ECO:0000313" key="13">
    <source>
        <dbReference type="EMBL" id="VAY86634.1"/>
    </source>
</evidence>
<dbReference type="Gene3D" id="3.90.228.20">
    <property type="match status" value="1"/>
</dbReference>
<keyword evidence="13" id="KW-0418">Kinase</keyword>
<evidence type="ECO:0000256" key="12">
    <source>
        <dbReference type="ARBA" id="ARBA00047371"/>
    </source>
</evidence>
<evidence type="ECO:0000256" key="4">
    <source>
        <dbReference type="ARBA" id="ARBA00022432"/>
    </source>
</evidence>
<accession>A0A3B1E0S1</accession>
<keyword evidence="10" id="KW-0464">Manganese</keyword>
<evidence type="ECO:0000256" key="3">
    <source>
        <dbReference type="ARBA" id="ARBA00012363"/>
    </source>
</evidence>
<evidence type="ECO:0000256" key="1">
    <source>
        <dbReference type="ARBA" id="ARBA00004742"/>
    </source>
</evidence>
<evidence type="ECO:0000256" key="8">
    <source>
        <dbReference type="ARBA" id="ARBA00022793"/>
    </source>
</evidence>
<protein>
    <recommendedName>
        <fullName evidence="3">phosphoenolpyruvate carboxykinase (ATP)</fullName>
        <ecNumber evidence="3">4.1.1.49</ecNumber>
    </recommendedName>
</protein>
<keyword evidence="4" id="KW-0312">Gluconeogenesis</keyword>
<dbReference type="NCBIfam" id="NF006819">
    <property type="entry name" value="PRK09344.1-1"/>
    <property type="match status" value="1"/>
</dbReference>
<keyword evidence="6" id="KW-0479">Metal-binding</keyword>
<keyword evidence="5" id="KW-0963">Cytoplasm</keyword>
<keyword evidence="11 13" id="KW-0456">Lyase</keyword>
<dbReference type="InterPro" id="IPR001272">
    <property type="entry name" value="PEP_carboxykinase_ATP"/>
</dbReference>
<gene>
    <name evidence="13" type="ORF">MNB_ARC-1_25</name>
</gene>
<comment type="catalytic activity">
    <reaction evidence="12">
        <text>oxaloacetate + ATP = phosphoenolpyruvate + ADP + CO2</text>
        <dbReference type="Rhea" id="RHEA:18617"/>
        <dbReference type="ChEBI" id="CHEBI:16452"/>
        <dbReference type="ChEBI" id="CHEBI:16526"/>
        <dbReference type="ChEBI" id="CHEBI:30616"/>
        <dbReference type="ChEBI" id="CHEBI:58702"/>
        <dbReference type="ChEBI" id="CHEBI:456216"/>
        <dbReference type="EC" id="4.1.1.49"/>
    </reaction>
</comment>
<dbReference type="GO" id="GO:0005524">
    <property type="term" value="F:ATP binding"/>
    <property type="evidence" value="ECO:0007669"/>
    <property type="project" value="UniProtKB-KW"/>
</dbReference>